<dbReference type="Proteomes" id="UP000516280">
    <property type="component" value="Chromosome"/>
</dbReference>
<protein>
    <submittedName>
        <fullName evidence="1">Uncharacterized protein</fullName>
    </submittedName>
</protein>
<dbReference type="AlphaFoldDB" id="A0A7L4WF48"/>
<accession>A0A7L4WF48</accession>
<dbReference type="KEGG" id="lpaa:BHS01_10100"/>
<dbReference type="RefSeq" id="WP_188347994.1">
    <property type="nucleotide sequence ID" value="NZ_CP017195.1"/>
</dbReference>
<organism evidence="1 2">
    <name type="scientific">Pseudolactococcus paracarnosus</name>
    <dbReference type="NCBI Taxonomy" id="2749962"/>
    <lineage>
        <taxon>Bacteria</taxon>
        <taxon>Bacillati</taxon>
        <taxon>Bacillota</taxon>
        <taxon>Bacilli</taxon>
        <taxon>Lactobacillales</taxon>
        <taxon>Streptococcaceae</taxon>
        <taxon>Pseudolactococcus</taxon>
    </lineage>
</organism>
<name>A0A7L4WF48_9LACT</name>
<proteinExistence type="predicted"/>
<gene>
    <name evidence="1" type="ORF">BHS01_10100</name>
</gene>
<evidence type="ECO:0000313" key="2">
    <source>
        <dbReference type="Proteomes" id="UP000516280"/>
    </source>
</evidence>
<evidence type="ECO:0000313" key="1">
    <source>
        <dbReference type="EMBL" id="QDJ28857.1"/>
    </source>
</evidence>
<dbReference type="EMBL" id="CP017195">
    <property type="protein sequence ID" value="QDJ28857.1"/>
    <property type="molecule type" value="Genomic_DNA"/>
</dbReference>
<reference evidence="1 2" key="1">
    <citation type="submission" date="2016-09" db="EMBL/GenBank/DDBJ databases">
        <title>Lactic acid bacteria from MAP meat Genome sequencing and assembly.</title>
        <authorList>
            <person name="Behr J."/>
            <person name="Hilgarth M."/>
            <person name="Vogel R.F."/>
        </authorList>
    </citation>
    <scope>NUCLEOTIDE SEQUENCE [LARGE SCALE GENOMIC DNA]</scope>
    <source>
        <strain evidence="1 2">TMW21615</strain>
    </source>
</reference>
<sequence length="79" mass="8597">MLKQSNLGGDMASGDFIKVIGNSFDTAAKLTAFISFTDRFKDEPAFKRIVEMAKTQITSKIDLLASQKEKVQAALAKAV</sequence>